<dbReference type="EC" id="2.1.1.-" evidence="8"/>
<gene>
    <name evidence="10" type="ORF">CUN59_09745</name>
</gene>
<dbReference type="Gene3D" id="3.40.50.150">
    <property type="entry name" value="Vaccinia Virus protein VP39"/>
    <property type="match status" value="2"/>
</dbReference>
<dbReference type="InterPro" id="IPR029063">
    <property type="entry name" value="SAM-dependent_MTases_sf"/>
</dbReference>
<keyword evidence="5" id="KW-0680">Restriction system</keyword>
<protein>
    <recommendedName>
        <fullName evidence="8">Methyltransferase</fullName>
        <ecNumber evidence="8">2.1.1.-</ecNumber>
    </recommendedName>
</protein>
<dbReference type="InterPro" id="IPR017985">
    <property type="entry name" value="MeTrfase_CN4_CS"/>
</dbReference>
<dbReference type="OrthoDB" id="9800801at2"/>
<dbReference type="InterPro" id="IPR001091">
    <property type="entry name" value="RM_Methyltransferase"/>
</dbReference>
<evidence type="ECO:0000256" key="6">
    <source>
        <dbReference type="ARBA" id="ARBA00023125"/>
    </source>
</evidence>
<dbReference type="PRINTS" id="PR00508">
    <property type="entry name" value="S21N4MTFRASE"/>
</dbReference>
<dbReference type="GO" id="GO:0015667">
    <property type="term" value="F:site-specific DNA-methyltransferase (cytosine-N4-specific) activity"/>
    <property type="evidence" value="ECO:0007669"/>
    <property type="project" value="UniProtKB-EC"/>
</dbReference>
<proteinExistence type="inferred from homology"/>
<dbReference type="PROSITE" id="PS00093">
    <property type="entry name" value="N4_MTASE"/>
    <property type="match status" value="1"/>
</dbReference>
<dbReference type="GO" id="GO:0009307">
    <property type="term" value="P:DNA restriction-modification system"/>
    <property type="evidence" value="ECO:0007669"/>
    <property type="project" value="UniProtKB-KW"/>
</dbReference>
<dbReference type="PANTHER" id="PTHR14911">
    <property type="entry name" value="THUMP DOMAIN-CONTAINING"/>
    <property type="match status" value="1"/>
</dbReference>
<dbReference type="RefSeq" id="WP_104387668.1">
    <property type="nucleotide sequence ID" value="NZ_PGEM01000066.1"/>
</dbReference>
<feature type="domain" description="DNA methylase N-4/N-6" evidence="9">
    <location>
        <begin position="41"/>
        <end position="101"/>
    </location>
</feature>
<keyword evidence="3 10" id="KW-0808">Transferase</keyword>
<dbReference type="PANTHER" id="PTHR14911:SF13">
    <property type="entry name" value="TRNA (GUANINE(6)-N2)-METHYLTRANSFERASE THUMP3"/>
    <property type="match status" value="1"/>
</dbReference>
<comment type="catalytic activity">
    <reaction evidence="7">
        <text>a 2'-deoxycytidine in DNA + S-adenosyl-L-methionine = an N(4)-methyl-2'-deoxycytidine in DNA + S-adenosyl-L-homocysteine + H(+)</text>
        <dbReference type="Rhea" id="RHEA:16857"/>
        <dbReference type="Rhea" id="RHEA-COMP:11369"/>
        <dbReference type="Rhea" id="RHEA-COMP:13674"/>
        <dbReference type="ChEBI" id="CHEBI:15378"/>
        <dbReference type="ChEBI" id="CHEBI:57856"/>
        <dbReference type="ChEBI" id="CHEBI:59789"/>
        <dbReference type="ChEBI" id="CHEBI:85452"/>
        <dbReference type="ChEBI" id="CHEBI:137933"/>
        <dbReference type="EC" id="2.1.1.113"/>
    </reaction>
</comment>
<evidence type="ECO:0000256" key="7">
    <source>
        <dbReference type="ARBA" id="ARBA00049120"/>
    </source>
</evidence>
<accession>A0A2S6CV54</accession>
<evidence type="ECO:0000256" key="3">
    <source>
        <dbReference type="ARBA" id="ARBA00022679"/>
    </source>
</evidence>
<evidence type="ECO:0000256" key="4">
    <source>
        <dbReference type="ARBA" id="ARBA00022691"/>
    </source>
</evidence>
<sequence length="425" mass="48437">MLTSVISIIDIFSQVQTISNNCKSLSPEQLDLQNKNRTSILPWRGQFSPELIELFLKVYAHPNDVVLDPFAGSGTTLFEAARQGLSCYGTEINPAAVEMAKTAHFVNIEPTKRQKLIKLAEEIIDKHLLPFAGDLFFYGFSEKQTSLDKQEIEENFIIKILQECDNEQILKNLLINAIINYHQQNQPRELITFKKALQKHINIIKSLPYSPHPCQVIHQDARNIPLSDNSIDIVITSPPYINVFNYHQNNRITMEMLGWNLLTVAKSEIGANRKHRQNRFLTVIQYALDILDVLKEIHRLIKQDGRVIIVIGRESNIRGVPFKNGTLLANLAVQGAGFKIDLIQERKFKNKFGKIIYEDILHLVPEKNPHIADDTLAIELAKEFLTTALENIEGDIYEEIINAKNRANLVQKSPIFKADNNVTQD</sequence>
<dbReference type="SUPFAM" id="SSF53335">
    <property type="entry name" value="S-adenosyl-L-methionine-dependent methyltransferases"/>
    <property type="match status" value="1"/>
</dbReference>
<keyword evidence="4" id="KW-0949">S-adenosyl-L-methionine</keyword>
<keyword evidence="6" id="KW-0238">DNA-binding</keyword>
<dbReference type="AlphaFoldDB" id="A0A2S6CV54"/>
<comment type="caution">
    <text evidence="10">The sequence shown here is derived from an EMBL/GenBank/DDBJ whole genome shotgun (WGS) entry which is preliminary data.</text>
</comment>
<evidence type="ECO:0000259" key="9">
    <source>
        <dbReference type="Pfam" id="PF01555"/>
    </source>
</evidence>
<dbReference type="GO" id="GO:0008170">
    <property type="term" value="F:N-methyltransferase activity"/>
    <property type="evidence" value="ECO:0007669"/>
    <property type="project" value="InterPro"/>
</dbReference>
<dbReference type="GO" id="GO:0016423">
    <property type="term" value="F:tRNA (guanine) methyltransferase activity"/>
    <property type="evidence" value="ECO:0007669"/>
    <property type="project" value="TreeGrafter"/>
</dbReference>
<reference evidence="10 11" key="1">
    <citation type="submission" date="2018-02" db="EMBL/GenBank/DDBJ databases">
        <title>Discovery of a pederin family compound in a non-symbiotic bloom-forming cyanobacterium.</title>
        <authorList>
            <person name="Kust A."/>
            <person name="Mares J."/>
            <person name="Jokela J."/>
            <person name="Urajova P."/>
            <person name="Hajek J."/>
            <person name="Saurav K."/>
            <person name="Voracova K."/>
            <person name="Fewer D.P."/>
            <person name="Haapaniemi E."/>
            <person name="Permi P."/>
            <person name="Rehakova K."/>
            <person name="Sivonen K."/>
            <person name="Hrouzek P."/>
        </authorList>
    </citation>
    <scope>NUCLEOTIDE SEQUENCE [LARGE SCALE GENOMIC DNA]</scope>
    <source>
        <strain evidence="10 11">CHARLIE-1</strain>
    </source>
</reference>
<name>A0A2S6CV54_9CYAN</name>
<dbReference type="GO" id="GO:0030488">
    <property type="term" value="P:tRNA methylation"/>
    <property type="evidence" value="ECO:0007669"/>
    <property type="project" value="TreeGrafter"/>
</dbReference>
<organism evidence="10 11">
    <name type="scientific">Cuspidothrix issatschenkoi CHARLIE-1</name>
    <dbReference type="NCBI Taxonomy" id="2052836"/>
    <lineage>
        <taxon>Bacteria</taxon>
        <taxon>Bacillati</taxon>
        <taxon>Cyanobacteriota</taxon>
        <taxon>Cyanophyceae</taxon>
        <taxon>Nostocales</taxon>
        <taxon>Aphanizomenonaceae</taxon>
        <taxon>Cuspidothrix</taxon>
    </lineage>
</organism>
<keyword evidence="11" id="KW-1185">Reference proteome</keyword>
<dbReference type="CDD" id="cd02440">
    <property type="entry name" value="AdoMet_MTases"/>
    <property type="match status" value="1"/>
</dbReference>
<evidence type="ECO:0000313" key="10">
    <source>
        <dbReference type="EMBL" id="PPJ63490.1"/>
    </source>
</evidence>
<dbReference type="InterPro" id="IPR002941">
    <property type="entry name" value="DNA_methylase_N4/N6"/>
</dbReference>
<dbReference type="EMBL" id="PGEM01000066">
    <property type="protein sequence ID" value="PPJ63490.1"/>
    <property type="molecule type" value="Genomic_DNA"/>
</dbReference>
<evidence type="ECO:0000256" key="8">
    <source>
        <dbReference type="RuleBase" id="RU362026"/>
    </source>
</evidence>
<keyword evidence="2 10" id="KW-0489">Methyltransferase</keyword>
<evidence type="ECO:0000313" key="11">
    <source>
        <dbReference type="Proteomes" id="UP000239589"/>
    </source>
</evidence>
<comment type="similarity">
    <text evidence="1">Belongs to the N(4)/N(6)-methyltransferase family. N(4) subfamily.</text>
</comment>
<evidence type="ECO:0000256" key="1">
    <source>
        <dbReference type="ARBA" id="ARBA00010203"/>
    </source>
</evidence>
<dbReference type="GO" id="GO:0003677">
    <property type="term" value="F:DNA binding"/>
    <property type="evidence" value="ECO:0007669"/>
    <property type="project" value="UniProtKB-KW"/>
</dbReference>
<evidence type="ECO:0000256" key="5">
    <source>
        <dbReference type="ARBA" id="ARBA00022747"/>
    </source>
</evidence>
<evidence type="ECO:0000256" key="2">
    <source>
        <dbReference type="ARBA" id="ARBA00022603"/>
    </source>
</evidence>
<dbReference type="Pfam" id="PF01555">
    <property type="entry name" value="N6_N4_Mtase"/>
    <property type="match status" value="1"/>
</dbReference>
<dbReference type="Proteomes" id="UP000239589">
    <property type="component" value="Unassembled WGS sequence"/>
</dbReference>